<organism evidence="2 3">
    <name type="scientific">Cnephaeus nilssonii</name>
    <name type="common">Northern bat</name>
    <name type="synonym">Eptesicus nilssonii</name>
    <dbReference type="NCBI Taxonomy" id="3371016"/>
    <lineage>
        <taxon>Eukaryota</taxon>
        <taxon>Metazoa</taxon>
        <taxon>Chordata</taxon>
        <taxon>Craniata</taxon>
        <taxon>Vertebrata</taxon>
        <taxon>Euteleostomi</taxon>
        <taxon>Mammalia</taxon>
        <taxon>Eutheria</taxon>
        <taxon>Laurasiatheria</taxon>
        <taxon>Chiroptera</taxon>
        <taxon>Yangochiroptera</taxon>
        <taxon>Vespertilionidae</taxon>
        <taxon>Cnephaeus</taxon>
    </lineage>
</organism>
<gene>
    <name evidence="2" type="ORF">QTO34_003644</name>
</gene>
<feature type="non-terminal residue" evidence="2">
    <location>
        <position position="67"/>
    </location>
</feature>
<feature type="region of interest" description="Disordered" evidence="1">
    <location>
        <begin position="1"/>
        <end position="21"/>
    </location>
</feature>
<keyword evidence="3" id="KW-1185">Reference proteome</keyword>
<evidence type="ECO:0000313" key="3">
    <source>
        <dbReference type="Proteomes" id="UP001177744"/>
    </source>
</evidence>
<dbReference type="AlphaFoldDB" id="A0AA40HQZ0"/>
<dbReference type="Proteomes" id="UP001177744">
    <property type="component" value="Unassembled WGS sequence"/>
</dbReference>
<feature type="compositionally biased region" description="Basic and acidic residues" evidence="1">
    <location>
        <begin position="1"/>
        <end position="10"/>
    </location>
</feature>
<sequence length="67" mass="7484">MNLVFERDQTQHSLTGKRHHSMMATYPILSTKKPRAQCRTVKYGPRDSYSTHSTTSSSSSGTPGPEE</sequence>
<evidence type="ECO:0000256" key="1">
    <source>
        <dbReference type="SAM" id="MobiDB-lite"/>
    </source>
</evidence>
<comment type="caution">
    <text evidence="2">The sequence shown here is derived from an EMBL/GenBank/DDBJ whole genome shotgun (WGS) entry which is preliminary data.</text>
</comment>
<dbReference type="EMBL" id="JAULJE010000013">
    <property type="protein sequence ID" value="KAK1335846.1"/>
    <property type="molecule type" value="Genomic_DNA"/>
</dbReference>
<reference evidence="2" key="1">
    <citation type="submission" date="2023-06" db="EMBL/GenBank/DDBJ databases">
        <title>Reference genome for the Northern bat (Eptesicus nilssonii), a most northern bat species.</title>
        <authorList>
            <person name="Laine V.N."/>
            <person name="Pulliainen A.T."/>
            <person name="Lilley T.M."/>
        </authorList>
    </citation>
    <scope>NUCLEOTIDE SEQUENCE</scope>
    <source>
        <strain evidence="2">BLF_Eptnil</strain>
        <tissue evidence="2">Kidney</tissue>
    </source>
</reference>
<feature type="compositionally biased region" description="Low complexity" evidence="1">
    <location>
        <begin position="48"/>
        <end position="67"/>
    </location>
</feature>
<feature type="region of interest" description="Disordered" evidence="1">
    <location>
        <begin position="42"/>
        <end position="67"/>
    </location>
</feature>
<protein>
    <submittedName>
        <fullName evidence="2">Uncharacterized protein</fullName>
    </submittedName>
</protein>
<name>A0AA40HQZ0_CNENI</name>
<proteinExistence type="predicted"/>
<evidence type="ECO:0000313" key="2">
    <source>
        <dbReference type="EMBL" id="KAK1335846.1"/>
    </source>
</evidence>
<accession>A0AA40HQZ0</accession>